<feature type="transmembrane region" description="Helical" evidence="10">
    <location>
        <begin position="757"/>
        <end position="775"/>
    </location>
</feature>
<feature type="transmembrane region" description="Helical" evidence="10">
    <location>
        <begin position="405"/>
        <end position="434"/>
    </location>
</feature>
<evidence type="ECO:0000256" key="4">
    <source>
        <dbReference type="ARBA" id="ARBA00022692"/>
    </source>
</evidence>
<feature type="transmembrane region" description="Helical" evidence="10">
    <location>
        <begin position="149"/>
        <end position="178"/>
    </location>
</feature>
<dbReference type="GO" id="GO:0007165">
    <property type="term" value="P:signal transduction"/>
    <property type="evidence" value="ECO:0007669"/>
    <property type="project" value="UniProtKB-KW"/>
</dbReference>
<keyword evidence="2" id="KW-1003">Cell membrane</keyword>
<evidence type="ECO:0000256" key="6">
    <source>
        <dbReference type="ARBA" id="ARBA00022989"/>
    </source>
</evidence>
<gene>
    <name evidence="11" type="ORF">ALC53_08750</name>
</gene>
<protein>
    <submittedName>
        <fullName evidence="11">Odorant receptor 47b</fullName>
    </submittedName>
</protein>
<keyword evidence="3" id="KW-0716">Sensory transduction</keyword>
<feature type="transmembrane region" description="Helical" evidence="10">
    <location>
        <begin position="668"/>
        <end position="686"/>
    </location>
</feature>
<evidence type="ECO:0000313" key="11">
    <source>
        <dbReference type="EMBL" id="KYM80749.1"/>
    </source>
</evidence>
<dbReference type="PANTHER" id="PTHR21137:SF35">
    <property type="entry name" value="ODORANT RECEPTOR 19A-RELATED"/>
    <property type="match status" value="1"/>
</dbReference>
<dbReference type="GO" id="GO:0004984">
    <property type="term" value="F:olfactory receptor activity"/>
    <property type="evidence" value="ECO:0007669"/>
    <property type="project" value="InterPro"/>
</dbReference>
<evidence type="ECO:0000256" key="1">
    <source>
        <dbReference type="ARBA" id="ARBA00004651"/>
    </source>
</evidence>
<dbReference type="GO" id="GO:0005886">
    <property type="term" value="C:plasma membrane"/>
    <property type="evidence" value="ECO:0007669"/>
    <property type="project" value="UniProtKB-SubCell"/>
</dbReference>
<evidence type="ECO:0000256" key="2">
    <source>
        <dbReference type="ARBA" id="ARBA00022475"/>
    </source>
</evidence>
<evidence type="ECO:0000256" key="8">
    <source>
        <dbReference type="ARBA" id="ARBA00023170"/>
    </source>
</evidence>
<dbReference type="AlphaFoldDB" id="A0A195B982"/>
<evidence type="ECO:0000313" key="12">
    <source>
        <dbReference type="Proteomes" id="UP000078540"/>
    </source>
</evidence>
<keyword evidence="12" id="KW-1185">Reference proteome</keyword>
<feature type="transmembrane region" description="Helical" evidence="10">
    <location>
        <begin position="12"/>
        <end position="33"/>
    </location>
</feature>
<evidence type="ECO:0000256" key="3">
    <source>
        <dbReference type="ARBA" id="ARBA00022606"/>
    </source>
</evidence>
<dbReference type="STRING" id="520822.A0A195B982"/>
<sequence>MKRLFCKIINRYALLFISVAISSTITTFCYIPTFSLRKFPSEELYPLPTEHKISVTPFSKVPIEKIQISSYKMLFVTLEMENFCALIKPHEETIIQREYVNKYSNFYGFCISLFYMSLFGLFIGPVMLDQPLPTAAEFPFDASHQPLRAITYIHQIIVGLFISAHLCVNAFMALLLWLTSARFKLLTEEFRTITNIYNLAKCIEKHQKLIKYAEDVTLTVRPFAMVTVLFTTVALITFGLVFIAKVPLSLKIQCVLLSSCALLEVFMYAWPAEHLIHVSTNVAQAAFETDWYAKSEYLRKNLQMVILRSQKPILVTLPCGLPSLSLRYYASNIAFEAEYFCDSMKSREEVVIQRYIDKYAAFYGVSSVIFYFLVIAACAIASIMHQPFPMLNEYPFDVYYEPLRTIIYAHQAIVGFIVSGQLCLNTFVATLLWFASARFEIIIEDLRTFTNVYQLVKCVKEHQKILDNDISQAAFDTHWYNQSDEIRKLLQIIMLRSQKVITIAVPYITPSISFNYLTSLVTFEMENFCELLKPREEAILQRYINKCVYFYGGSMFWIYLSAIFIISGPVTLDQPFPTNAEYPFDVYRQPLKSIIFIQQTIACVQGAAQLCMNIFMALLIWFTSARLEILIEKLQKITTISELKKCIQEHQNLLKYIKFFDQPLSMKVQCVGIIFSGLSVVFMYTWPAEHLIHISDEIGQAVFDTEWYQQPVALRKTLQIIMLRAQKPIIISVPCVMPALSLKYYASQQPLTIKTQFFAIAASALIEVFICAWPADYLLRMSNDIGHAGYESSWYSKDISLQKNLLYTVSRCQHPVTLTVPCLLPTLSLNYYASVSLS</sequence>
<feature type="transmembrane region" description="Helical" evidence="10">
    <location>
        <begin position="548"/>
        <end position="567"/>
    </location>
</feature>
<accession>A0A195B982</accession>
<dbReference type="Pfam" id="PF02949">
    <property type="entry name" value="7tm_6"/>
    <property type="match status" value="4"/>
</dbReference>
<name>A0A195B982_9HYME</name>
<keyword evidence="7 10" id="KW-0472">Membrane</keyword>
<keyword evidence="9" id="KW-0807">Transducer</keyword>
<feature type="transmembrane region" description="Helical" evidence="10">
    <location>
        <begin position="594"/>
        <end position="622"/>
    </location>
</feature>
<dbReference type="Proteomes" id="UP000078540">
    <property type="component" value="Unassembled WGS sequence"/>
</dbReference>
<organism evidence="11 12">
    <name type="scientific">Atta colombica</name>
    <dbReference type="NCBI Taxonomy" id="520822"/>
    <lineage>
        <taxon>Eukaryota</taxon>
        <taxon>Metazoa</taxon>
        <taxon>Ecdysozoa</taxon>
        <taxon>Arthropoda</taxon>
        <taxon>Hexapoda</taxon>
        <taxon>Insecta</taxon>
        <taxon>Pterygota</taxon>
        <taxon>Neoptera</taxon>
        <taxon>Endopterygota</taxon>
        <taxon>Hymenoptera</taxon>
        <taxon>Apocrita</taxon>
        <taxon>Aculeata</taxon>
        <taxon>Formicoidea</taxon>
        <taxon>Formicidae</taxon>
        <taxon>Myrmicinae</taxon>
        <taxon>Atta</taxon>
    </lineage>
</organism>
<reference evidence="11 12" key="1">
    <citation type="submission" date="2015-09" db="EMBL/GenBank/DDBJ databases">
        <title>Atta colombica WGS genome.</title>
        <authorList>
            <person name="Nygaard S."/>
            <person name="Hu H."/>
            <person name="Boomsma J."/>
            <person name="Zhang G."/>
        </authorList>
    </citation>
    <scope>NUCLEOTIDE SEQUENCE [LARGE SCALE GENOMIC DNA]</scope>
    <source>
        <strain evidence="11">Treedump-2</strain>
        <tissue evidence="11">Whole body</tissue>
    </source>
</reference>
<keyword evidence="6 10" id="KW-1133">Transmembrane helix</keyword>
<dbReference type="InterPro" id="IPR004117">
    <property type="entry name" value="7tm6_olfct_rcpt"/>
</dbReference>
<evidence type="ECO:0000256" key="5">
    <source>
        <dbReference type="ARBA" id="ARBA00022725"/>
    </source>
</evidence>
<feature type="transmembrane region" description="Helical" evidence="10">
    <location>
        <begin position="106"/>
        <end position="128"/>
    </location>
</feature>
<evidence type="ECO:0000256" key="9">
    <source>
        <dbReference type="ARBA" id="ARBA00023224"/>
    </source>
</evidence>
<proteinExistence type="predicted"/>
<evidence type="ECO:0000256" key="7">
    <source>
        <dbReference type="ARBA" id="ARBA00023136"/>
    </source>
</evidence>
<feature type="transmembrane region" description="Helical" evidence="10">
    <location>
        <begin position="361"/>
        <end position="385"/>
    </location>
</feature>
<keyword evidence="8 11" id="KW-0675">Receptor</keyword>
<dbReference type="PANTHER" id="PTHR21137">
    <property type="entry name" value="ODORANT RECEPTOR"/>
    <property type="match status" value="1"/>
</dbReference>
<keyword evidence="4 10" id="KW-0812">Transmembrane</keyword>
<evidence type="ECO:0000256" key="10">
    <source>
        <dbReference type="SAM" id="Phobius"/>
    </source>
</evidence>
<keyword evidence="5" id="KW-0552">Olfaction</keyword>
<dbReference type="EMBL" id="KQ976556">
    <property type="protein sequence ID" value="KYM80749.1"/>
    <property type="molecule type" value="Genomic_DNA"/>
</dbReference>
<feature type="transmembrane region" description="Helical" evidence="10">
    <location>
        <begin position="223"/>
        <end position="243"/>
    </location>
</feature>
<dbReference type="GO" id="GO:0005549">
    <property type="term" value="F:odorant binding"/>
    <property type="evidence" value="ECO:0007669"/>
    <property type="project" value="InterPro"/>
</dbReference>
<comment type="subcellular location">
    <subcellularLocation>
        <location evidence="1">Cell membrane</location>
        <topology evidence="1">Multi-pass membrane protein</topology>
    </subcellularLocation>
</comment>